<feature type="compositionally biased region" description="Low complexity" evidence="4">
    <location>
        <begin position="57"/>
        <end position="70"/>
    </location>
</feature>
<feature type="region of interest" description="Disordered" evidence="4">
    <location>
        <begin position="118"/>
        <end position="141"/>
    </location>
</feature>
<gene>
    <name evidence="6" type="ORF">Rsub_09091</name>
</gene>
<evidence type="ECO:0000256" key="2">
    <source>
        <dbReference type="ARBA" id="ARBA00022801"/>
    </source>
</evidence>
<proteinExistence type="predicted"/>
<dbReference type="OrthoDB" id="275278at2759"/>
<evidence type="ECO:0000256" key="4">
    <source>
        <dbReference type="SAM" id="MobiDB-lite"/>
    </source>
</evidence>
<dbReference type="Gene3D" id="1.10.150.20">
    <property type="entry name" value="5' to 3' exonuclease, C-terminal subdomain"/>
    <property type="match status" value="1"/>
</dbReference>
<keyword evidence="7" id="KW-1185">Reference proteome</keyword>
<dbReference type="FunCoup" id="A0A2V0P8W9">
    <property type="interactions" value="153"/>
</dbReference>
<evidence type="ECO:0000256" key="3">
    <source>
        <dbReference type="ARBA" id="ARBA00023125"/>
    </source>
</evidence>
<dbReference type="SUPFAM" id="SSF47807">
    <property type="entry name" value="5' to 3' exonuclease, C-terminal subdomain"/>
    <property type="match status" value="1"/>
</dbReference>
<name>A0A2V0P8W9_9CHLO</name>
<dbReference type="AlphaFoldDB" id="A0A2V0P8W9"/>
<dbReference type="SUPFAM" id="SSF88723">
    <property type="entry name" value="PIN domain-like"/>
    <property type="match status" value="1"/>
</dbReference>
<dbReference type="CDD" id="cd09859">
    <property type="entry name" value="PIN_53EXO"/>
    <property type="match status" value="1"/>
</dbReference>
<organism evidence="6 7">
    <name type="scientific">Raphidocelis subcapitata</name>
    <dbReference type="NCBI Taxonomy" id="307507"/>
    <lineage>
        <taxon>Eukaryota</taxon>
        <taxon>Viridiplantae</taxon>
        <taxon>Chlorophyta</taxon>
        <taxon>core chlorophytes</taxon>
        <taxon>Chlorophyceae</taxon>
        <taxon>CS clade</taxon>
        <taxon>Sphaeropleales</taxon>
        <taxon>Selenastraceae</taxon>
        <taxon>Raphidocelis</taxon>
    </lineage>
</organism>
<dbReference type="InterPro" id="IPR029060">
    <property type="entry name" value="PIN-like_dom_sf"/>
</dbReference>
<feature type="region of interest" description="Disordered" evidence="4">
    <location>
        <begin position="57"/>
        <end position="80"/>
    </location>
</feature>
<dbReference type="InterPro" id="IPR002421">
    <property type="entry name" value="5-3_exonuclease"/>
</dbReference>
<dbReference type="InterPro" id="IPR038969">
    <property type="entry name" value="FEN"/>
</dbReference>
<dbReference type="GO" id="GO:0017108">
    <property type="term" value="F:5'-flap endonuclease activity"/>
    <property type="evidence" value="ECO:0007669"/>
    <property type="project" value="InterPro"/>
</dbReference>
<feature type="compositionally biased region" description="Pro residues" evidence="4">
    <location>
        <begin position="122"/>
        <end position="139"/>
    </location>
</feature>
<dbReference type="InParanoid" id="A0A2V0P8W9"/>
<dbReference type="SMART" id="SM00279">
    <property type="entry name" value="HhH2"/>
    <property type="match status" value="1"/>
</dbReference>
<dbReference type="Pfam" id="PF01367">
    <property type="entry name" value="5_3_exonuc"/>
    <property type="match status" value="1"/>
</dbReference>
<dbReference type="PANTHER" id="PTHR42646">
    <property type="entry name" value="FLAP ENDONUCLEASE XNI"/>
    <property type="match status" value="1"/>
</dbReference>
<dbReference type="InterPro" id="IPR036279">
    <property type="entry name" value="5-3_exonuclease_C_sf"/>
</dbReference>
<dbReference type="GO" id="GO:0003677">
    <property type="term" value="F:DNA binding"/>
    <property type="evidence" value="ECO:0007669"/>
    <property type="project" value="UniProtKB-KW"/>
</dbReference>
<dbReference type="Gene3D" id="3.40.50.1010">
    <property type="entry name" value="5'-nuclease"/>
    <property type="match status" value="1"/>
</dbReference>
<evidence type="ECO:0000313" key="6">
    <source>
        <dbReference type="EMBL" id="GBF96296.1"/>
    </source>
</evidence>
<evidence type="ECO:0000259" key="5">
    <source>
        <dbReference type="SMART" id="SM00475"/>
    </source>
</evidence>
<dbReference type="SMART" id="SM00475">
    <property type="entry name" value="53EXOc"/>
    <property type="match status" value="1"/>
</dbReference>
<dbReference type="STRING" id="307507.A0A2V0P8W9"/>
<evidence type="ECO:0000256" key="1">
    <source>
        <dbReference type="ARBA" id="ARBA00022722"/>
    </source>
</evidence>
<dbReference type="InterPro" id="IPR020046">
    <property type="entry name" value="5-3_exonucl_a-hlix_arch_N"/>
</dbReference>
<sequence length="446" mass="45946">MLACGGRCAALAARSGGRGLRRPAAAAVGASPRLAAGAALLAGGRLLHSRAGAVAAAAAAEPQQQQQQQPQAPPQSGGTRGRLYLLDAKAQVYRLSHGYGDAASPAAAASHAAAAAAAAASPAPPPGAPPPPPGAPPPEESSLVAHGFLQILLSLFGHKPPPTHMAVVVDAPGATFRWGGVGVPTYPPSNLLYPDYKAHRTEAPAGLKQDLGRILDIVDALGVRILAVPGVEADDVIGALAAKGVEGGLDVTIVSPDKDFFQLLGPHVRLMRMIKAPKKVSLRPGSRFYTLEDFEAEHQLGSPALWADVMALQGDESDNIPGVRGIGAKSALRLVQACGGLEGVLRAEDWPGVKLNKKQRAVLCSEEGRAAARLARELVTIRTDLRAPAVGAPLESYRLRVPPDGGAELAARMAHYGLQWSRGRVAEVLARWAAAGGSPPVEAPEA</sequence>
<dbReference type="PANTHER" id="PTHR42646:SF2">
    <property type="entry name" value="5'-3' EXONUCLEASE FAMILY PROTEIN"/>
    <property type="match status" value="1"/>
</dbReference>
<protein>
    <submittedName>
        <fullName evidence="6">DNA polymerase I</fullName>
    </submittedName>
</protein>
<keyword evidence="1" id="KW-0540">Nuclease</keyword>
<comment type="caution">
    <text evidence="6">The sequence shown here is derived from an EMBL/GenBank/DDBJ whole genome shotgun (WGS) entry which is preliminary data.</text>
</comment>
<accession>A0A2V0P8W9</accession>
<dbReference type="EMBL" id="BDRX01000077">
    <property type="protein sequence ID" value="GBF96296.1"/>
    <property type="molecule type" value="Genomic_DNA"/>
</dbReference>
<dbReference type="CDD" id="cd09898">
    <property type="entry name" value="H3TH_53EXO"/>
    <property type="match status" value="1"/>
</dbReference>
<evidence type="ECO:0000313" key="7">
    <source>
        <dbReference type="Proteomes" id="UP000247498"/>
    </source>
</evidence>
<reference evidence="6 7" key="1">
    <citation type="journal article" date="2018" name="Sci. Rep.">
        <title>Raphidocelis subcapitata (=Pseudokirchneriella subcapitata) provides an insight into genome evolution and environmental adaptations in the Sphaeropleales.</title>
        <authorList>
            <person name="Suzuki S."/>
            <person name="Yamaguchi H."/>
            <person name="Nakajima N."/>
            <person name="Kawachi M."/>
        </authorList>
    </citation>
    <scope>NUCLEOTIDE SEQUENCE [LARGE SCALE GENOMIC DNA]</scope>
    <source>
        <strain evidence="6 7">NIES-35</strain>
    </source>
</reference>
<dbReference type="GO" id="GO:0008409">
    <property type="term" value="F:5'-3' exonuclease activity"/>
    <property type="evidence" value="ECO:0007669"/>
    <property type="project" value="InterPro"/>
</dbReference>
<dbReference type="Proteomes" id="UP000247498">
    <property type="component" value="Unassembled WGS sequence"/>
</dbReference>
<keyword evidence="2" id="KW-0378">Hydrolase</keyword>
<dbReference type="GO" id="GO:0033567">
    <property type="term" value="P:DNA replication, Okazaki fragment processing"/>
    <property type="evidence" value="ECO:0007669"/>
    <property type="project" value="InterPro"/>
</dbReference>
<feature type="domain" description="5'-3' exonuclease" evidence="5">
    <location>
        <begin position="135"/>
        <end position="400"/>
    </location>
</feature>
<keyword evidence="3" id="KW-0238">DNA-binding</keyword>
<dbReference type="InterPro" id="IPR020045">
    <property type="entry name" value="DNA_polI_H3TH"/>
</dbReference>
<dbReference type="Pfam" id="PF02739">
    <property type="entry name" value="5_3_exonuc_N"/>
    <property type="match status" value="1"/>
</dbReference>
<dbReference type="InterPro" id="IPR008918">
    <property type="entry name" value="HhH2"/>
</dbReference>